<dbReference type="InterPro" id="IPR013578">
    <property type="entry name" value="Peptidase_M16C_assoc"/>
</dbReference>
<accession>A0A2I1JWT2</accession>
<dbReference type="FunFam" id="3.30.830.10:FF:000034">
    <property type="entry name" value="presequence protease 1, chloroplastic/mitochondrial"/>
    <property type="match status" value="1"/>
</dbReference>
<comment type="similarity">
    <text evidence="1 2">Belongs to the peptidase M16 family.</text>
</comment>
<dbReference type="RefSeq" id="WP_101954596.1">
    <property type="nucleotide sequence ID" value="NZ_PKHE01000019.1"/>
</dbReference>
<protein>
    <submittedName>
        <fullName evidence="4">Peptidase M16</fullName>
    </submittedName>
</protein>
<evidence type="ECO:0000259" key="3">
    <source>
        <dbReference type="SMART" id="SM01264"/>
    </source>
</evidence>
<dbReference type="GO" id="GO:0046872">
    <property type="term" value="F:metal ion binding"/>
    <property type="evidence" value="ECO:0007669"/>
    <property type="project" value="InterPro"/>
</dbReference>
<feature type="domain" description="Peptidase M16C associated" evidence="3">
    <location>
        <begin position="455"/>
        <end position="704"/>
    </location>
</feature>
<name>A0A2I1JWT2_9LACT</name>
<dbReference type="GO" id="GO:0016485">
    <property type="term" value="P:protein processing"/>
    <property type="evidence" value="ECO:0007669"/>
    <property type="project" value="TreeGrafter"/>
</dbReference>
<dbReference type="AlphaFoldDB" id="A0A2I1JWT2"/>
<evidence type="ECO:0000256" key="2">
    <source>
        <dbReference type="RuleBase" id="RU004447"/>
    </source>
</evidence>
<dbReference type="Pfam" id="PF00675">
    <property type="entry name" value="Peptidase_M16"/>
    <property type="match status" value="1"/>
</dbReference>
<organism evidence="4 5">
    <name type="scientific">Falseniella ignava</name>
    <dbReference type="NCBI Taxonomy" id="137730"/>
    <lineage>
        <taxon>Bacteria</taxon>
        <taxon>Bacillati</taxon>
        <taxon>Bacillota</taxon>
        <taxon>Bacilli</taxon>
        <taxon>Lactobacillales</taxon>
        <taxon>Aerococcaceae</taxon>
        <taxon>Falseniella</taxon>
    </lineage>
</organism>
<dbReference type="InterPro" id="IPR001431">
    <property type="entry name" value="Pept_M16_Zn_BS"/>
</dbReference>
<dbReference type="PANTHER" id="PTHR43016">
    <property type="entry name" value="PRESEQUENCE PROTEASE"/>
    <property type="match status" value="1"/>
</dbReference>
<dbReference type="GO" id="GO:0004222">
    <property type="term" value="F:metalloendopeptidase activity"/>
    <property type="evidence" value="ECO:0007669"/>
    <property type="project" value="InterPro"/>
</dbReference>
<gene>
    <name evidence="4" type="ORF">CYJ57_06495</name>
</gene>
<dbReference type="PROSITE" id="PS00143">
    <property type="entry name" value="INSULINASE"/>
    <property type="match status" value="1"/>
</dbReference>
<dbReference type="EMBL" id="PKHE01000019">
    <property type="protein sequence ID" value="PKY87840.1"/>
    <property type="molecule type" value="Genomic_DNA"/>
</dbReference>
<dbReference type="OrthoDB" id="9762027at2"/>
<dbReference type="Gene3D" id="3.30.830.10">
    <property type="entry name" value="Metalloenzyme, LuxS/M16 peptidase-like"/>
    <property type="match status" value="4"/>
</dbReference>
<comment type="caution">
    <text evidence="4">The sequence shown here is derived from an EMBL/GenBank/DDBJ whole genome shotgun (WGS) entry which is preliminary data.</text>
</comment>
<evidence type="ECO:0000313" key="4">
    <source>
        <dbReference type="EMBL" id="PKY87840.1"/>
    </source>
</evidence>
<evidence type="ECO:0000256" key="1">
    <source>
        <dbReference type="ARBA" id="ARBA00007261"/>
    </source>
</evidence>
<evidence type="ECO:0000313" key="5">
    <source>
        <dbReference type="Proteomes" id="UP000234384"/>
    </source>
</evidence>
<dbReference type="InterPro" id="IPR055130">
    <property type="entry name" value="PreP_C"/>
</dbReference>
<dbReference type="InterPro" id="IPR011765">
    <property type="entry name" value="Pept_M16_N"/>
</dbReference>
<dbReference type="SMART" id="SM01264">
    <property type="entry name" value="M16C_associated"/>
    <property type="match status" value="1"/>
</dbReference>
<dbReference type="PANTHER" id="PTHR43016:SF13">
    <property type="entry name" value="PRESEQUENCE PROTEASE, MITOCHONDRIAL"/>
    <property type="match status" value="1"/>
</dbReference>
<proteinExistence type="inferred from homology"/>
<dbReference type="SUPFAM" id="SSF63411">
    <property type="entry name" value="LuxS/MPP-like metallohydrolase"/>
    <property type="match status" value="4"/>
</dbReference>
<reference evidence="4 5" key="1">
    <citation type="submission" date="2017-12" db="EMBL/GenBank/DDBJ databases">
        <title>Phylogenetic diversity of female urinary microbiome.</title>
        <authorList>
            <person name="Thomas-White K."/>
            <person name="Wolfe A.J."/>
        </authorList>
    </citation>
    <scope>NUCLEOTIDE SEQUENCE [LARGE SCALE GENOMIC DNA]</scope>
    <source>
        <strain evidence="4 5">UMB0898</strain>
    </source>
</reference>
<dbReference type="Pfam" id="PF05193">
    <property type="entry name" value="Peptidase_M16_C"/>
    <property type="match status" value="1"/>
</dbReference>
<dbReference type="Pfam" id="PF08367">
    <property type="entry name" value="M16C_assoc"/>
    <property type="match status" value="1"/>
</dbReference>
<dbReference type="Proteomes" id="UP000234384">
    <property type="component" value="Unassembled WGS sequence"/>
</dbReference>
<dbReference type="InterPro" id="IPR007863">
    <property type="entry name" value="Peptidase_M16_C"/>
</dbReference>
<dbReference type="Pfam" id="PF22516">
    <property type="entry name" value="PreP_C"/>
    <property type="match status" value="1"/>
</dbReference>
<dbReference type="InterPro" id="IPR011249">
    <property type="entry name" value="Metalloenz_LuxS/M16"/>
</dbReference>
<sequence length="963" mass="108320">MAFNKIETRELPDIQSTATVYQHEKTGARVLRLANEDPNKAFMIGFRTPPYSDNGITHIIEHAVLNGSEKYPSKEPFVEIIKGSLNTFVNAITYPDKTVYPIASTNQKDFMNLMSVYMDAVFRPNLRHDSQILAQEGWHYHLENLEDDLIYTGVVYNEMKGATASPEVQLYNILSAALYPDSAYRHESGGHPRAIPDLTYEEFVDYHATHYHPSNSFTILYGDMEEAPAFNLLEEYFETYEKSDEVINLAFTPTAPVKDRIDATYSITEGEDSAGKTFLTLAWNVLTAEDQLDLYGMEVLCEILMGNNESPLKKALLEAQVGGSIEGSMDPLGYVDMFNITAKYSDASKLETFKQVVHDTLTQLVKEGIPTQLIDSALNKIGFKFKEAAISESNPRGVIFAIQSLAGWLYDEAPYLMFEFSHYLEEVAKRAKSGYLETLIQEKLLDNPHRVEVVLEAEPGKNDRAEAAVLEKLQEYKASLSQEELEAIVESTHQLMERQSTPDKPEDLDKIPSLQRSDLTIEQEDYNLTKKDWADFGTFYVSEQFTSGIDYINLYFDLSDFEAKDYIALGLLSNLLTNVSTENHSLSELKIAIDSHTGGIDSEVVVLENRAGLVKPYFVIKGKALHDQLETLVDLLHEVATASTFNNKTEVQNVVAASISDFEQLVDFRANMLAAARAASQLRPGSKLADNAKGIEFFSYLNTFRKEFESDQAEDKLEQLRQVFAKLLHRERFNAHYIGDAAVADEVQAILTDKFATLSTEPMGEAIHYQPGAKRNEAFITSQDVNYVVLGADSREAIEFRGSSLVMANIANYDFLWNVVRVQGGAYGAGYRNDRSGRLCFTSYRDPHIARTLEVYHQLPDYLAEIDISEEALLKKIIGTYSSLIQPKSAYDKGAAAFFMDQQGVTTEDLLKLKQEVLDTTLEEVHAYQEPLYQALQDSTVVVIGNKVQIEKNADLFDQIETL</sequence>